<dbReference type="Proteomes" id="UP001148018">
    <property type="component" value="Unassembled WGS sequence"/>
</dbReference>
<proteinExistence type="predicted"/>
<feature type="non-terminal residue" evidence="1">
    <location>
        <position position="1"/>
    </location>
</feature>
<keyword evidence="2" id="KW-1185">Reference proteome</keyword>
<accession>A0A9Q0IFG2</accession>
<protein>
    <submittedName>
        <fullName evidence="1">Uncharacterized protein</fullName>
    </submittedName>
</protein>
<evidence type="ECO:0000313" key="2">
    <source>
        <dbReference type="Proteomes" id="UP001148018"/>
    </source>
</evidence>
<sequence>VFSHLVSTRSIWSTCSHITWSRLNDLVYLVLPHLVSPVLNLVNLVYLVSPHLVTTWSHLTWSPPGLTSPGHHLISPHLVTTWSQLTLVSPGLSGTTCTGVHLLCLCVNRPAGPL</sequence>
<gene>
    <name evidence="1" type="ORF">NHX12_004351</name>
</gene>
<dbReference type="EMBL" id="JANIIK010000111">
    <property type="protein sequence ID" value="KAJ3595046.1"/>
    <property type="molecule type" value="Genomic_DNA"/>
</dbReference>
<reference evidence="1" key="1">
    <citation type="submission" date="2022-07" db="EMBL/GenBank/DDBJ databases">
        <title>Chromosome-level genome of Muraenolepis orangiensis.</title>
        <authorList>
            <person name="Kim J."/>
        </authorList>
    </citation>
    <scope>NUCLEOTIDE SEQUENCE</scope>
    <source>
        <strain evidence="1">KU_S4_2022</strain>
        <tissue evidence="1">Muscle</tissue>
    </source>
</reference>
<organism evidence="1 2">
    <name type="scientific">Muraenolepis orangiensis</name>
    <name type="common">Patagonian moray cod</name>
    <dbReference type="NCBI Taxonomy" id="630683"/>
    <lineage>
        <taxon>Eukaryota</taxon>
        <taxon>Metazoa</taxon>
        <taxon>Chordata</taxon>
        <taxon>Craniata</taxon>
        <taxon>Vertebrata</taxon>
        <taxon>Euteleostomi</taxon>
        <taxon>Actinopterygii</taxon>
        <taxon>Neopterygii</taxon>
        <taxon>Teleostei</taxon>
        <taxon>Neoteleostei</taxon>
        <taxon>Acanthomorphata</taxon>
        <taxon>Zeiogadaria</taxon>
        <taxon>Gadariae</taxon>
        <taxon>Gadiformes</taxon>
        <taxon>Muraenolepidoidei</taxon>
        <taxon>Muraenolepididae</taxon>
        <taxon>Muraenolepis</taxon>
    </lineage>
</organism>
<dbReference type="AlphaFoldDB" id="A0A9Q0IFG2"/>
<evidence type="ECO:0000313" key="1">
    <source>
        <dbReference type="EMBL" id="KAJ3595046.1"/>
    </source>
</evidence>
<comment type="caution">
    <text evidence="1">The sequence shown here is derived from an EMBL/GenBank/DDBJ whole genome shotgun (WGS) entry which is preliminary data.</text>
</comment>
<name>A0A9Q0IFG2_9TELE</name>